<comment type="caution">
    <text evidence="1">The sequence shown here is derived from an EMBL/GenBank/DDBJ whole genome shotgun (WGS) entry which is preliminary data.</text>
</comment>
<dbReference type="AlphaFoldDB" id="A0A9D1IUK0"/>
<evidence type="ECO:0000313" key="2">
    <source>
        <dbReference type="Proteomes" id="UP000824082"/>
    </source>
</evidence>
<accession>A0A9D1IUK0</accession>
<proteinExistence type="predicted"/>
<dbReference type="EMBL" id="DVMX01000145">
    <property type="protein sequence ID" value="HIU42412.1"/>
    <property type="molecule type" value="Genomic_DNA"/>
</dbReference>
<name>A0A9D1IUK0_9FIRM</name>
<sequence>MNAEIVIALLSLAGTLIGSLSGVLAANRLTNYRIQELEKKVEKHNTMVERTFRLEEMMKVANNRLCDLERHEEQEWKQR</sequence>
<organism evidence="1 2">
    <name type="scientific">Candidatus Egerieicola faecale</name>
    <dbReference type="NCBI Taxonomy" id="2840774"/>
    <lineage>
        <taxon>Bacteria</taxon>
        <taxon>Bacillati</taxon>
        <taxon>Bacillota</taxon>
        <taxon>Clostridia</taxon>
        <taxon>Eubacteriales</taxon>
        <taxon>Oscillospiraceae</taxon>
        <taxon>Oscillospiraceae incertae sedis</taxon>
        <taxon>Candidatus Egerieicola</taxon>
    </lineage>
</organism>
<dbReference type="Proteomes" id="UP000824082">
    <property type="component" value="Unassembled WGS sequence"/>
</dbReference>
<evidence type="ECO:0000313" key="1">
    <source>
        <dbReference type="EMBL" id="HIU42412.1"/>
    </source>
</evidence>
<protein>
    <submittedName>
        <fullName evidence="1">Uncharacterized protein</fullName>
    </submittedName>
</protein>
<gene>
    <name evidence="1" type="ORF">IAD19_07655</name>
</gene>
<reference evidence="1" key="1">
    <citation type="submission" date="2020-10" db="EMBL/GenBank/DDBJ databases">
        <authorList>
            <person name="Gilroy R."/>
        </authorList>
    </citation>
    <scope>NUCLEOTIDE SEQUENCE</scope>
    <source>
        <strain evidence="1">4509</strain>
    </source>
</reference>
<reference evidence="1" key="2">
    <citation type="journal article" date="2021" name="PeerJ">
        <title>Extensive microbial diversity within the chicken gut microbiome revealed by metagenomics and culture.</title>
        <authorList>
            <person name="Gilroy R."/>
            <person name="Ravi A."/>
            <person name="Getino M."/>
            <person name="Pursley I."/>
            <person name="Horton D.L."/>
            <person name="Alikhan N.F."/>
            <person name="Baker D."/>
            <person name="Gharbi K."/>
            <person name="Hall N."/>
            <person name="Watson M."/>
            <person name="Adriaenssens E.M."/>
            <person name="Foster-Nyarko E."/>
            <person name="Jarju S."/>
            <person name="Secka A."/>
            <person name="Antonio M."/>
            <person name="Oren A."/>
            <person name="Chaudhuri R.R."/>
            <person name="La Ragione R."/>
            <person name="Hildebrand F."/>
            <person name="Pallen M.J."/>
        </authorList>
    </citation>
    <scope>NUCLEOTIDE SEQUENCE</scope>
    <source>
        <strain evidence="1">4509</strain>
    </source>
</reference>